<gene>
    <name evidence="2" type="ORF">AVDCRST_MAG46-2800</name>
</gene>
<name>A0A6J4MBA0_9ACTN</name>
<dbReference type="Gene3D" id="3.30.70.100">
    <property type="match status" value="1"/>
</dbReference>
<organism evidence="2">
    <name type="scientific">uncultured Nocardioidaceae bacterium</name>
    <dbReference type="NCBI Taxonomy" id="253824"/>
    <lineage>
        <taxon>Bacteria</taxon>
        <taxon>Bacillati</taxon>
        <taxon>Actinomycetota</taxon>
        <taxon>Actinomycetes</taxon>
        <taxon>Propionibacteriales</taxon>
        <taxon>Nocardioidaceae</taxon>
        <taxon>environmental samples</taxon>
    </lineage>
</organism>
<evidence type="ECO:0000259" key="1">
    <source>
        <dbReference type="PROSITE" id="PS51725"/>
    </source>
</evidence>
<feature type="domain" description="ABM" evidence="1">
    <location>
        <begin position="3"/>
        <end position="90"/>
    </location>
</feature>
<dbReference type="PROSITE" id="PS51725">
    <property type="entry name" value="ABM"/>
    <property type="match status" value="1"/>
</dbReference>
<accession>A0A6J4MBA0</accession>
<dbReference type="EMBL" id="CADCUD010000191">
    <property type="protein sequence ID" value="CAA9354139.1"/>
    <property type="molecule type" value="Genomic_DNA"/>
</dbReference>
<sequence>MAFGYTGTMRARPGRRDEVVAPLTRDIEELRPAGCRVYSVGVSAEDADLIHVHAVWDTKAQHDDSLHLPSMKAAIAEAMPMLTGEFAGVELTVVGGLGV</sequence>
<dbReference type="SUPFAM" id="SSF54909">
    <property type="entry name" value="Dimeric alpha+beta barrel"/>
    <property type="match status" value="1"/>
</dbReference>
<dbReference type="InterPro" id="IPR011008">
    <property type="entry name" value="Dimeric_a/b-barrel"/>
</dbReference>
<protein>
    <recommendedName>
        <fullName evidence="1">ABM domain-containing protein</fullName>
    </recommendedName>
</protein>
<evidence type="ECO:0000313" key="2">
    <source>
        <dbReference type="EMBL" id="CAA9354139.1"/>
    </source>
</evidence>
<dbReference type="Pfam" id="PF03992">
    <property type="entry name" value="ABM"/>
    <property type="match status" value="1"/>
</dbReference>
<proteinExistence type="predicted"/>
<reference evidence="2" key="1">
    <citation type="submission" date="2020-02" db="EMBL/GenBank/DDBJ databases">
        <authorList>
            <person name="Meier V. D."/>
        </authorList>
    </citation>
    <scope>NUCLEOTIDE SEQUENCE</scope>
    <source>
        <strain evidence="2">AVDCRST_MAG46</strain>
    </source>
</reference>
<dbReference type="InterPro" id="IPR007138">
    <property type="entry name" value="ABM_dom"/>
</dbReference>
<dbReference type="AlphaFoldDB" id="A0A6J4MBA0"/>